<evidence type="ECO:0000313" key="2">
    <source>
        <dbReference type="EMBL" id="KAK6987844.1"/>
    </source>
</evidence>
<dbReference type="Proteomes" id="UP001362999">
    <property type="component" value="Unassembled WGS sequence"/>
</dbReference>
<dbReference type="AlphaFoldDB" id="A0AAV9ZMV1"/>
<evidence type="ECO:0000256" key="1">
    <source>
        <dbReference type="SAM" id="MobiDB-lite"/>
    </source>
</evidence>
<reference evidence="2 3" key="1">
    <citation type="journal article" date="2024" name="J Genomics">
        <title>Draft genome sequencing and assembly of Favolaschia claudopus CIRM-BRFM 2984 isolated from oak limbs.</title>
        <authorList>
            <person name="Navarro D."/>
            <person name="Drula E."/>
            <person name="Chaduli D."/>
            <person name="Cazenave R."/>
            <person name="Ahrendt S."/>
            <person name="Wang J."/>
            <person name="Lipzen A."/>
            <person name="Daum C."/>
            <person name="Barry K."/>
            <person name="Grigoriev I.V."/>
            <person name="Favel A."/>
            <person name="Rosso M.N."/>
            <person name="Martin F."/>
        </authorList>
    </citation>
    <scope>NUCLEOTIDE SEQUENCE [LARGE SCALE GENOMIC DNA]</scope>
    <source>
        <strain evidence="2 3">CIRM-BRFM 2984</strain>
    </source>
</reference>
<comment type="caution">
    <text evidence="2">The sequence shown here is derived from an EMBL/GenBank/DDBJ whole genome shotgun (WGS) entry which is preliminary data.</text>
</comment>
<proteinExistence type="predicted"/>
<gene>
    <name evidence="2" type="ORF">R3P38DRAFT_2805307</name>
</gene>
<organism evidence="2 3">
    <name type="scientific">Favolaschia claudopus</name>
    <dbReference type="NCBI Taxonomy" id="2862362"/>
    <lineage>
        <taxon>Eukaryota</taxon>
        <taxon>Fungi</taxon>
        <taxon>Dikarya</taxon>
        <taxon>Basidiomycota</taxon>
        <taxon>Agaricomycotina</taxon>
        <taxon>Agaricomycetes</taxon>
        <taxon>Agaricomycetidae</taxon>
        <taxon>Agaricales</taxon>
        <taxon>Marasmiineae</taxon>
        <taxon>Mycenaceae</taxon>
        <taxon>Favolaschia</taxon>
    </lineage>
</organism>
<feature type="compositionally biased region" description="Low complexity" evidence="1">
    <location>
        <begin position="61"/>
        <end position="70"/>
    </location>
</feature>
<name>A0AAV9ZMV1_9AGAR</name>
<keyword evidence="3" id="KW-1185">Reference proteome</keyword>
<feature type="compositionally biased region" description="Low complexity" evidence="1">
    <location>
        <begin position="1"/>
        <end position="33"/>
    </location>
</feature>
<protein>
    <submittedName>
        <fullName evidence="2">Uncharacterized protein</fullName>
    </submittedName>
</protein>
<feature type="compositionally biased region" description="Basic and acidic residues" evidence="1">
    <location>
        <begin position="34"/>
        <end position="48"/>
    </location>
</feature>
<sequence length="311" mass="33943">MPANASSNTNNASNNANTSADHTPTTAADTHSSSIDHDSASVDSDNRSDAASISSMPDLESVSCDSNASDSESDAGSDSDTSLPDLVPVTSDMEIASQRPVIPVPAHAAGAGLHSLNRVTQALAAMNLNPHGRRFRAVNRQDLIRRSAPNGAIEHRAHFPVYIHNYRRGIASYNPNRMRAPNPQGGTYPPPPTLGTCTPEPLRGGTRMVQPKTRCNSVGYSDQHPADYYECVTSCELATACTAMSNSNSVEGTSLQFGRVQRYYYECVTSYFTIYQRNVLSLPYKYEQRGSLNVNYLHSQMLLRYIYLELE</sequence>
<evidence type="ECO:0000313" key="3">
    <source>
        <dbReference type="Proteomes" id="UP001362999"/>
    </source>
</evidence>
<accession>A0AAV9ZMV1</accession>
<dbReference type="EMBL" id="JAWWNJ010000128">
    <property type="protein sequence ID" value="KAK6987844.1"/>
    <property type="molecule type" value="Genomic_DNA"/>
</dbReference>
<feature type="region of interest" description="Disordered" evidence="1">
    <location>
        <begin position="1"/>
        <end position="86"/>
    </location>
</feature>